<dbReference type="Pfam" id="PF08263">
    <property type="entry name" value="LRRNT_2"/>
    <property type="match status" value="1"/>
</dbReference>
<dbReference type="SUPFAM" id="SSF52058">
    <property type="entry name" value="L domain-like"/>
    <property type="match status" value="1"/>
</dbReference>
<keyword evidence="7" id="KW-1185">Reference proteome</keyword>
<protein>
    <recommendedName>
        <fullName evidence="5">Leucine-rich repeat-containing N-terminal plant-type domain-containing protein</fullName>
    </recommendedName>
</protein>
<dbReference type="PANTHER" id="PTHR48060">
    <property type="entry name" value="DNA DAMAGE-REPAIR/TOLERATION PROTEIN DRT100"/>
    <property type="match status" value="1"/>
</dbReference>
<dbReference type="EMBL" id="JBBPBN010000004">
    <property type="protein sequence ID" value="KAK9040137.1"/>
    <property type="molecule type" value="Genomic_DNA"/>
</dbReference>
<feature type="domain" description="Leucine-rich repeat-containing N-terminal plant-type" evidence="5">
    <location>
        <begin position="27"/>
        <end position="67"/>
    </location>
</feature>
<evidence type="ECO:0000256" key="1">
    <source>
        <dbReference type="ARBA" id="ARBA00022614"/>
    </source>
</evidence>
<keyword evidence="1" id="KW-0433">Leucine-rich repeat</keyword>
<comment type="caution">
    <text evidence="6">The sequence shown here is derived from an EMBL/GenBank/DDBJ whole genome shotgun (WGS) entry which is preliminary data.</text>
</comment>
<dbReference type="InterPro" id="IPR013210">
    <property type="entry name" value="LRR_N_plant-typ"/>
</dbReference>
<sequence length="109" mass="11603">MGISSFTTLVLAQFFLLFIAHVHSSKSDESSALLALKAYISPPESQNVLANNWTFATSVCNWIGVICGGQPQRVIALNLSSMGLTGTLPPIGNLFSFASVTHALLLFCS</sequence>
<dbReference type="Gene3D" id="3.80.10.10">
    <property type="entry name" value="Ribonuclease Inhibitor"/>
    <property type="match status" value="1"/>
</dbReference>
<dbReference type="InterPro" id="IPR053211">
    <property type="entry name" value="DNA_repair-toleration"/>
</dbReference>
<dbReference type="Proteomes" id="UP001396334">
    <property type="component" value="Unassembled WGS sequence"/>
</dbReference>
<accession>A0ABR2TRQ1</accession>
<organism evidence="6 7">
    <name type="scientific">Hibiscus sabdariffa</name>
    <name type="common">roselle</name>
    <dbReference type="NCBI Taxonomy" id="183260"/>
    <lineage>
        <taxon>Eukaryota</taxon>
        <taxon>Viridiplantae</taxon>
        <taxon>Streptophyta</taxon>
        <taxon>Embryophyta</taxon>
        <taxon>Tracheophyta</taxon>
        <taxon>Spermatophyta</taxon>
        <taxon>Magnoliopsida</taxon>
        <taxon>eudicotyledons</taxon>
        <taxon>Gunneridae</taxon>
        <taxon>Pentapetalae</taxon>
        <taxon>rosids</taxon>
        <taxon>malvids</taxon>
        <taxon>Malvales</taxon>
        <taxon>Malvaceae</taxon>
        <taxon>Malvoideae</taxon>
        <taxon>Hibiscus</taxon>
    </lineage>
</organism>
<feature type="chain" id="PRO_5046031480" description="Leucine-rich repeat-containing N-terminal plant-type domain-containing protein" evidence="4">
    <location>
        <begin position="25"/>
        <end position="109"/>
    </location>
</feature>
<gene>
    <name evidence="6" type="ORF">V6N11_015314</name>
</gene>
<evidence type="ECO:0000256" key="2">
    <source>
        <dbReference type="ARBA" id="ARBA00022729"/>
    </source>
</evidence>
<evidence type="ECO:0000313" key="7">
    <source>
        <dbReference type="Proteomes" id="UP001396334"/>
    </source>
</evidence>
<name>A0ABR2TRQ1_9ROSI</name>
<evidence type="ECO:0000256" key="3">
    <source>
        <dbReference type="ARBA" id="ARBA00022737"/>
    </source>
</evidence>
<keyword evidence="2 4" id="KW-0732">Signal</keyword>
<keyword evidence="3" id="KW-0677">Repeat</keyword>
<evidence type="ECO:0000313" key="6">
    <source>
        <dbReference type="EMBL" id="KAK9040137.1"/>
    </source>
</evidence>
<dbReference type="PANTHER" id="PTHR48060:SF21">
    <property type="entry name" value="L DOMAIN-LIKE PROTEIN"/>
    <property type="match status" value="1"/>
</dbReference>
<reference evidence="6 7" key="1">
    <citation type="journal article" date="2024" name="G3 (Bethesda)">
        <title>Genome assembly of Hibiscus sabdariffa L. provides insights into metabolisms of medicinal natural products.</title>
        <authorList>
            <person name="Kim T."/>
        </authorList>
    </citation>
    <scope>NUCLEOTIDE SEQUENCE [LARGE SCALE GENOMIC DNA]</scope>
    <source>
        <strain evidence="6">TK-2024</strain>
        <tissue evidence="6">Old leaves</tissue>
    </source>
</reference>
<dbReference type="InterPro" id="IPR032675">
    <property type="entry name" value="LRR_dom_sf"/>
</dbReference>
<evidence type="ECO:0000256" key="4">
    <source>
        <dbReference type="SAM" id="SignalP"/>
    </source>
</evidence>
<evidence type="ECO:0000259" key="5">
    <source>
        <dbReference type="Pfam" id="PF08263"/>
    </source>
</evidence>
<feature type="signal peptide" evidence="4">
    <location>
        <begin position="1"/>
        <end position="24"/>
    </location>
</feature>
<proteinExistence type="predicted"/>